<comment type="subcellular location">
    <subcellularLocation>
        <location evidence="1">Membrane</location>
        <topology evidence="1">Multi-pass membrane protein</topology>
    </subcellularLocation>
</comment>
<evidence type="ECO:0000256" key="6">
    <source>
        <dbReference type="ARBA" id="ARBA00023002"/>
    </source>
</evidence>
<evidence type="ECO:0000256" key="7">
    <source>
        <dbReference type="ARBA" id="ARBA00023098"/>
    </source>
</evidence>
<dbReference type="Pfam" id="PF00106">
    <property type="entry name" value="adh_short"/>
    <property type="match status" value="1"/>
</dbReference>
<evidence type="ECO:0000256" key="1">
    <source>
        <dbReference type="ARBA" id="ARBA00004141"/>
    </source>
</evidence>
<evidence type="ECO:0000256" key="11">
    <source>
        <dbReference type="ARBA" id="ARBA00082544"/>
    </source>
</evidence>
<keyword evidence="5" id="KW-1133">Transmembrane helix</keyword>
<keyword evidence="3" id="KW-0812">Transmembrane</keyword>
<evidence type="ECO:0000313" key="14">
    <source>
        <dbReference type="Proteomes" id="UP001375240"/>
    </source>
</evidence>
<dbReference type="EMBL" id="JAVHNQ010000001">
    <property type="protein sequence ID" value="KAK6359028.1"/>
    <property type="molecule type" value="Genomic_DNA"/>
</dbReference>
<evidence type="ECO:0000256" key="8">
    <source>
        <dbReference type="ARBA" id="ARBA00023136"/>
    </source>
</evidence>
<dbReference type="Gene3D" id="3.40.50.720">
    <property type="entry name" value="NAD(P)-binding Rossmann-like Domain"/>
    <property type="match status" value="1"/>
</dbReference>
<dbReference type="InterPro" id="IPR036291">
    <property type="entry name" value="NAD(P)-bd_dom_sf"/>
</dbReference>
<evidence type="ECO:0000256" key="5">
    <source>
        <dbReference type="ARBA" id="ARBA00022989"/>
    </source>
</evidence>
<dbReference type="AlphaFoldDB" id="A0AAV9VDB0"/>
<dbReference type="PRINTS" id="PR00081">
    <property type="entry name" value="GDHRDH"/>
</dbReference>
<evidence type="ECO:0000256" key="10">
    <source>
        <dbReference type="ARBA" id="ARBA00068717"/>
    </source>
</evidence>
<evidence type="ECO:0000256" key="9">
    <source>
        <dbReference type="ARBA" id="ARBA00059620"/>
    </source>
</evidence>
<keyword evidence="8" id="KW-0472">Membrane</keyword>
<dbReference type="InterPro" id="IPR002347">
    <property type="entry name" value="SDR_fam"/>
</dbReference>
<accession>A0AAV9VDB0</accession>
<name>A0AAV9VDB0_9PEZI</name>
<reference evidence="13 14" key="1">
    <citation type="submission" date="2019-10" db="EMBL/GenBank/DDBJ databases">
        <authorList>
            <person name="Palmer J.M."/>
        </authorList>
    </citation>
    <scope>NUCLEOTIDE SEQUENCE [LARGE SCALE GENOMIC DNA]</scope>
    <source>
        <strain evidence="13 14">TWF696</strain>
    </source>
</reference>
<gene>
    <name evidence="13" type="ORF">TWF696_000199</name>
</gene>
<keyword evidence="4" id="KW-0521">NADP</keyword>
<evidence type="ECO:0000256" key="2">
    <source>
        <dbReference type="ARBA" id="ARBA00006484"/>
    </source>
</evidence>
<dbReference type="PROSITE" id="PS00061">
    <property type="entry name" value="ADH_SHORT"/>
    <property type="match status" value="1"/>
</dbReference>
<dbReference type="Proteomes" id="UP001375240">
    <property type="component" value="Unassembled WGS sequence"/>
</dbReference>
<evidence type="ECO:0000256" key="3">
    <source>
        <dbReference type="ARBA" id="ARBA00022692"/>
    </source>
</evidence>
<dbReference type="PANTHER" id="PTHR24322:SF736">
    <property type="entry name" value="RETINOL DEHYDROGENASE 10"/>
    <property type="match status" value="1"/>
</dbReference>
<dbReference type="GO" id="GO:0052650">
    <property type="term" value="F:all-trans-retinol dehydrogenase (NADP+) activity"/>
    <property type="evidence" value="ECO:0007669"/>
    <property type="project" value="UniProtKB-ARBA"/>
</dbReference>
<protein>
    <recommendedName>
        <fullName evidence="10">Short-chain dehydrogenase/reductase 3</fullName>
    </recommendedName>
    <alternativeName>
        <fullName evidence="11">Retinal short-chain dehydrogenase/reductase 1</fullName>
    </alternativeName>
</protein>
<dbReference type="GO" id="GO:0016020">
    <property type="term" value="C:membrane"/>
    <property type="evidence" value="ECO:0007669"/>
    <property type="project" value="UniProtKB-SubCell"/>
</dbReference>
<keyword evidence="14" id="KW-1185">Reference proteome</keyword>
<comment type="function">
    <text evidence="9">Catalyzes the reduction of all-trans-retinal to all-trans-retinol in the presence of NADPH.</text>
</comment>
<keyword evidence="7" id="KW-0443">Lipid metabolism</keyword>
<evidence type="ECO:0000256" key="12">
    <source>
        <dbReference type="RuleBase" id="RU000363"/>
    </source>
</evidence>
<organism evidence="13 14">
    <name type="scientific">Orbilia brochopaga</name>
    <dbReference type="NCBI Taxonomy" id="3140254"/>
    <lineage>
        <taxon>Eukaryota</taxon>
        <taxon>Fungi</taxon>
        <taxon>Dikarya</taxon>
        <taxon>Ascomycota</taxon>
        <taxon>Pezizomycotina</taxon>
        <taxon>Orbiliomycetes</taxon>
        <taxon>Orbiliales</taxon>
        <taxon>Orbiliaceae</taxon>
        <taxon>Orbilia</taxon>
    </lineage>
</organism>
<proteinExistence type="inferred from homology"/>
<evidence type="ECO:0000256" key="4">
    <source>
        <dbReference type="ARBA" id="ARBA00022857"/>
    </source>
</evidence>
<comment type="similarity">
    <text evidence="2 12">Belongs to the short-chain dehydrogenases/reductases (SDR) family.</text>
</comment>
<keyword evidence="6" id="KW-0560">Oxidoreductase</keyword>
<comment type="caution">
    <text evidence="13">The sequence shown here is derived from an EMBL/GenBank/DDBJ whole genome shotgun (WGS) entry which is preliminary data.</text>
</comment>
<dbReference type="PANTHER" id="PTHR24322">
    <property type="entry name" value="PKSB"/>
    <property type="match status" value="1"/>
</dbReference>
<sequence length="345" mass="38499">MAKLSTILLSSAIFGILHFAPAELQRPLTDLLSNIPYVSAAAILAAIKYIAGFKALTGVLSRLNSYYSWGASNNWKDDKYDWSKEVLLLTGASSGLGEQMAMMLAERGVTVIAMDVQPPKPNLQSYKNIHFYNCDVTDYDRLSDVASEIRKAHGDPTVLVLNAGIVNAEPLLSIPLSRTQKLLNINLTSHFAMLHEFLPSMIAANHGHVVQIASMCSYLSICGLSDYCASKAGVLALHETLRQELRHLYKADKVRTSIVHPTWMRTNIIEFDEWVKERKLPFAPLEKCARQIVDAIMEGYSARVLVPDKIGMRLGMGVRAWPFWAQEPVRNKIRLRGWGKSEGEK</sequence>
<evidence type="ECO:0000313" key="13">
    <source>
        <dbReference type="EMBL" id="KAK6359028.1"/>
    </source>
</evidence>
<dbReference type="SUPFAM" id="SSF51735">
    <property type="entry name" value="NAD(P)-binding Rossmann-fold domains"/>
    <property type="match status" value="1"/>
</dbReference>
<dbReference type="FunFam" id="3.40.50.720:FF:000131">
    <property type="entry name" value="Short-chain dehydrogenase/reductase 3"/>
    <property type="match status" value="1"/>
</dbReference>
<dbReference type="InterPro" id="IPR020904">
    <property type="entry name" value="Sc_DH/Rdtase_CS"/>
</dbReference>
<dbReference type="PRINTS" id="PR00080">
    <property type="entry name" value="SDRFAMILY"/>
</dbReference>